<proteinExistence type="predicted"/>
<evidence type="ECO:0000256" key="1">
    <source>
        <dbReference type="SAM" id="Coils"/>
    </source>
</evidence>
<gene>
    <name evidence="3" type="ORF">ACFPTR_01635</name>
</gene>
<sequence>MEIRQFVIKKNEKDFVLDALSRLEKRLKDQSAKLENAKQVFKNLKDQESELKRTLKQKQPEWKQSACKDPDISDQTIPSDIDQLFEDLKKLLLSLKKTNEEKNLQLEEEIGTVEQYKKIYTRLQNEIIDYEKQMNRYKEQLQALKKEINRKDYILNVQRDTQKKLAKELESKNIQIKRYKNQKDSQKDVYKEMKNVYKRNLDQIVEILFKYQETRQKIRNVEGSALDLQKNILRVTNQLEEKEQVIQNKLKWLHEMGEGRWVPLNSNENNEKEQEAPFTIESLRKDLTEFKNEFQHYKKLLKDWDSNIQKNMEHEKQLKDLINQVTNMFESYKEQEAGHSDKGGDNVKNELDSEQLKKLESGYEEIHSTLEQYKKVENKNESMKKRLQILEKEIEEFKKKEERYQLHIRELKKNIENIEGQREIISDKDDVHIKETYEQKIQQLHKQIKNMEMKNRELRKQMEGRSKQLNTAKKETNDKGNVPTFRTEEQKPLSHHYNVPLPSESQTTVFSPYKYANRGGGTK</sequence>
<dbReference type="EMBL" id="JBHSPF010000007">
    <property type="protein sequence ID" value="MFC5627599.1"/>
    <property type="molecule type" value="Genomic_DNA"/>
</dbReference>
<accession>A0ABW0U4E4</accession>
<keyword evidence="1" id="KW-0175">Coiled coil</keyword>
<reference evidence="4" key="1">
    <citation type="journal article" date="2019" name="Int. J. Syst. Evol. Microbiol.">
        <title>The Global Catalogue of Microorganisms (GCM) 10K type strain sequencing project: providing services to taxonomists for standard genome sequencing and annotation.</title>
        <authorList>
            <consortium name="The Broad Institute Genomics Platform"/>
            <consortium name="The Broad Institute Genome Sequencing Center for Infectious Disease"/>
            <person name="Wu L."/>
            <person name="Ma J."/>
        </authorList>
    </citation>
    <scope>NUCLEOTIDE SEQUENCE [LARGE SCALE GENOMIC DNA]</scope>
    <source>
        <strain evidence="4">CGMCC 1.15790</strain>
    </source>
</reference>
<protein>
    <recommendedName>
        <fullName evidence="5">Viral A-type inclusion protein</fullName>
    </recommendedName>
</protein>
<feature type="region of interest" description="Disordered" evidence="2">
    <location>
        <begin position="54"/>
        <end position="73"/>
    </location>
</feature>
<evidence type="ECO:0000313" key="4">
    <source>
        <dbReference type="Proteomes" id="UP001596143"/>
    </source>
</evidence>
<evidence type="ECO:0008006" key="5">
    <source>
        <dbReference type="Google" id="ProtNLM"/>
    </source>
</evidence>
<keyword evidence="4" id="KW-1185">Reference proteome</keyword>
<dbReference type="Proteomes" id="UP001596143">
    <property type="component" value="Unassembled WGS sequence"/>
</dbReference>
<feature type="region of interest" description="Disordered" evidence="2">
    <location>
        <begin position="459"/>
        <end position="523"/>
    </location>
</feature>
<name>A0ABW0U4E4_9BACI</name>
<feature type="compositionally biased region" description="Basic and acidic residues" evidence="2">
    <location>
        <begin position="459"/>
        <end position="478"/>
    </location>
</feature>
<evidence type="ECO:0000256" key="2">
    <source>
        <dbReference type="SAM" id="MobiDB-lite"/>
    </source>
</evidence>
<evidence type="ECO:0000313" key="3">
    <source>
        <dbReference type="EMBL" id="MFC5627599.1"/>
    </source>
</evidence>
<comment type="caution">
    <text evidence="3">The sequence shown here is derived from an EMBL/GenBank/DDBJ whole genome shotgun (WGS) entry which is preliminary data.</text>
</comment>
<feature type="coiled-coil region" evidence="1">
    <location>
        <begin position="81"/>
        <end position="245"/>
    </location>
</feature>
<organism evidence="3 4">
    <name type="scientific">Aliibacillus thermotolerans</name>
    <dbReference type="NCBI Taxonomy" id="1834418"/>
    <lineage>
        <taxon>Bacteria</taxon>
        <taxon>Bacillati</taxon>
        <taxon>Bacillota</taxon>
        <taxon>Bacilli</taxon>
        <taxon>Bacillales</taxon>
        <taxon>Bacillaceae</taxon>
        <taxon>Aliibacillus</taxon>
    </lineage>
</organism>
<dbReference type="RefSeq" id="WP_270895512.1">
    <property type="nucleotide sequence ID" value="NZ_JBHSPF010000007.1"/>
</dbReference>
<feature type="coiled-coil region" evidence="1">
    <location>
        <begin position="280"/>
        <end position="335"/>
    </location>
</feature>
<feature type="compositionally biased region" description="Basic and acidic residues" evidence="2">
    <location>
        <begin position="54"/>
        <end position="71"/>
    </location>
</feature>